<organism evidence="1 2">
    <name type="scientific">Ascosphaera apis ARSEF 7405</name>
    <dbReference type="NCBI Taxonomy" id="392613"/>
    <lineage>
        <taxon>Eukaryota</taxon>
        <taxon>Fungi</taxon>
        <taxon>Dikarya</taxon>
        <taxon>Ascomycota</taxon>
        <taxon>Pezizomycotina</taxon>
        <taxon>Eurotiomycetes</taxon>
        <taxon>Eurotiomycetidae</taxon>
        <taxon>Onygenales</taxon>
        <taxon>Ascosphaeraceae</taxon>
        <taxon>Ascosphaera</taxon>
    </lineage>
</organism>
<reference evidence="1 2" key="1">
    <citation type="journal article" date="2016" name="Genome Biol. Evol.">
        <title>Divergent and convergent evolution of fungal pathogenicity.</title>
        <authorList>
            <person name="Shang Y."/>
            <person name="Xiao G."/>
            <person name="Zheng P."/>
            <person name="Cen K."/>
            <person name="Zhan S."/>
            <person name="Wang C."/>
        </authorList>
    </citation>
    <scope>NUCLEOTIDE SEQUENCE [LARGE SCALE GENOMIC DNA]</scope>
    <source>
        <strain evidence="1 2">ARSEF 7405</strain>
    </source>
</reference>
<protein>
    <submittedName>
        <fullName evidence="1">Uncharacterized protein</fullName>
    </submittedName>
</protein>
<name>A0A162I213_9EURO</name>
<evidence type="ECO:0000313" key="2">
    <source>
        <dbReference type="Proteomes" id="UP000242877"/>
    </source>
</evidence>
<dbReference type="OrthoDB" id="10516827at2759"/>
<sequence length="240" mass="28362">MALKVHYHKKSNEPHDLYIDAGNATISARWVDFVNIVSPEVIEDFVYHKNETPCWSLSFGPDDDGGFKLLDYALAVAEWCETGDYDVEWYLAKGTTFRHDIPFSFFWTEMQMHISMLGIGLLQRTSKSHALCETVVRKIKALFRKKFCEEQFHYGCWLHVINGFFLDGVDNKYIMEIIDELTKIGLEHAYEFNLTTIDSLNAEAIPIFKRRYNEFRKKLFISDVDDDRFYRFRWDEISFE</sequence>
<gene>
    <name evidence="1" type="ORF">AAP_05514</name>
</gene>
<keyword evidence="2" id="KW-1185">Reference proteome</keyword>
<comment type="caution">
    <text evidence="1">The sequence shown here is derived from an EMBL/GenBank/DDBJ whole genome shotgun (WGS) entry which is preliminary data.</text>
</comment>
<accession>A0A162I213</accession>
<proteinExistence type="predicted"/>
<dbReference type="VEuPathDB" id="FungiDB:AAP_05514"/>
<dbReference type="AlphaFoldDB" id="A0A162I213"/>
<dbReference type="EMBL" id="AZGZ01000032">
    <property type="protein sequence ID" value="KZZ87603.1"/>
    <property type="molecule type" value="Genomic_DNA"/>
</dbReference>
<dbReference type="Proteomes" id="UP000242877">
    <property type="component" value="Unassembled WGS sequence"/>
</dbReference>
<evidence type="ECO:0000313" key="1">
    <source>
        <dbReference type="EMBL" id="KZZ87603.1"/>
    </source>
</evidence>